<accession>A0A9X1UMI2</accession>
<feature type="domain" description="HTH lysR-type" evidence="5">
    <location>
        <begin position="1"/>
        <end position="53"/>
    </location>
</feature>
<dbReference type="InterPro" id="IPR036388">
    <property type="entry name" value="WH-like_DNA-bd_sf"/>
</dbReference>
<dbReference type="Gene3D" id="3.40.190.10">
    <property type="entry name" value="Periplasmic binding protein-like II"/>
    <property type="match status" value="2"/>
</dbReference>
<dbReference type="AlphaFoldDB" id="A0A9X1UMI2"/>
<dbReference type="PANTHER" id="PTHR30537">
    <property type="entry name" value="HTH-TYPE TRANSCRIPTIONAL REGULATOR"/>
    <property type="match status" value="1"/>
</dbReference>
<protein>
    <submittedName>
        <fullName evidence="6">LysR family transcriptional regulator</fullName>
    </submittedName>
</protein>
<keyword evidence="7" id="KW-1185">Reference proteome</keyword>
<evidence type="ECO:0000256" key="1">
    <source>
        <dbReference type="ARBA" id="ARBA00009437"/>
    </source>
</evidence>
<dbReference type="InterPro" id="IPR005119">
    <property type="entry name" value="LysR_subst-bd"/>
</dbReference>
<dbReference type="EMBL" id="JAKLJA010000051">
    <property type="protein sequence ID" value="MCG5078146.1"/>
    <property type="molecule type" value="Genomic_DNA"/>
</dbReference>
<dbReference type="InterPro" id="IPR000847">
    <property type="entry name" value="LysR_HTH_N"/>
</dbReference>
<gene>
    <name evidence="6" type="ORF">L5014_33260</name>
</gene>
<dbReference type="SUPFAM" id="SSF46785">
    <property type="entry name" value="Winged helix' DNA-binding domain"/>
    <property type="match status" value="1"/>
</dbReference>
<evidence type="ECO:0000256" key="2">
    <source>
        <dbReference type="ARBA" id="ARBA00023015"/>
    </source>
</evidence>
<evidence type="ECO:0000256" key="4">
    <source>
        <dbReference type="ARBA" id="ARBA00023163"/>
    </source>
</evidence>
<dbReference type="Pfam" id="PF00126">
    <property type="entry name" value="HTH_1"/>
    <property type="match status" value="1"/>
</dbReference>
<dbReference type="Gene3D" id="1.10.10.10">
    <property type="entry name" value="Winged helix-like DNA-binding domain superfamily/Winged helix DNA-binding domain"/>
    <property type="match status" value="1"/>
</dbReference>
<evidence type="ECO:0000313" key="6">
    <source>
        <dbReference type="EMBL" id="MCG5078146.1"/>
    </source>
</evidence>
<dbReference type="CDD" id="cd08422">
    <property type="entry name" value="PBP2_CrgA_like"/>
    <property type="match status" value="1"/>
</dbReference>
<dbReference type="Pfam" id="PF03466">
    <property type="entry name" value="LysR_substrate"/>
    <property type="match status" value="1"/>
</dbReference>
<sequence>MRTFLKVVDVNGFARAAEQLHLSPARVTRHVSELESHLGVRLLQRSTRRIALTDVGSRYADGCRALLSDLERIESGAMVQSSRISGDLHVVVLGSLMSPELGALFADFQERHADVSLHISLTESEVDLLGGGFDVGIVADRMITSISLVSRTLIKSPLVAVASPAYLMSTQMPQRPADLAEHRIITHAARGKTFRWIDERGANHGVHIDACFSVNSALLQRQIALAGAGIALLPEFTIANDVRIGTLTRVLGEYRIENDAVAIQLVYQGRELLPGKVRAFVDLAASHFDPRLIASAPPRAFHFHEVSSRNQQMPRQSDGSTVLCEEAADASICD</sequence>
<dbReference type="InterPro" id="IPR036390">
    <property type="entry name" value="WH_DNA-bd_sf"/>
</dbReference>
<organism evidence="6 7">
    <name type="scientific">Paraburkholderia tagetis</name>
    <dbReference type="NCBI Taxonomy" id="2913261"/>
    <lineage>
        <taxon>Bacteria</taxon>
        <taxon>Pseudomonadati</taxon>
        <taxon>Pseudomonadota</taxon>
        <taxon>Betaproteobacteria</taxon>
        <taxon>Burkholderiales</taxon>
        <taxon>Burkholderiaceae</taxon>
        <taxon>Paraburkholderia</taxon>
    </lineage>
</organism>
<keyword evidence="2" id="KW-0805">Transcription regulation</keyword>
<keyword evidence="3" id="KW-0238">DNA-binding</keyword>
<name>A0A9X1UMI2_9BURK</name>
<evidence type="ECO:0000313" key="7">
    <source>
        <dbReference type="Proteomes" id="UP001139308"/>
    </source>
</evidence>
<reference evidence="6" key="1">
    <citation type="submission" date="2022-01" db="EMBL/GenBank/DDBJ databases">
        <title>Genome sequence and assembly of Parabukholderia sp. RG36.</title>
        <authorList>
            <person name="Chhetri G."/>
        </authorList>
    </citation>
    <scope>NUCLEOTIDE SEQUENCE</scope>
    <source>
        <strain evidence="6">RG36</strain>
    </source>
</reference>
<dbReference type="GO" id="GO:0003700">
    <property type="term" value="F:DNA-binding transcription factor activity"/>
    <property type="evidence" value="ECO:0007669"/>
    <property type="project" value="InterPro"/>
</dbReference>
<dbReference type="PROSITE" id="PS50931">
    <property type="entry name" value="HTH_LYSR"/>
    <property type="match status" value="1"/>
</dbReference>
<dbReference type="PANTHER" id="PTHR30537:SF5">
    <property type="entry name" value="HTH-TYPE TRANSCRIPTIONAL ACTIVATOR TTDR-RELATED"/>
    <property type="match status" value="1"/>
</dbReference>
<proteinExistence type="inferred from homology"/>
<dbReference type="GO" id="GO:0006351">
    <property type="term" value="P:DNA-templated transcription"/>
    <property type="evidence" value="ECO:0007669"/>
    <property type="project" value="TreeGrafter"/>
</dbReference>
<keyword evidence="4" id="KW-0804">Transcription</keyword>
<dbReference type="Proteomes" id="UP001139308">
    <property type="component" value="Unassembled WGS sequence"/>
</dbReference>
<dbReference type="GO" id="GO:0043565">
    <property type="term" value="F:sequence-specific DNA binding"/>
    <property type="evidence" value="ECO:0007669"/>
    <property type="project" value="TreeGrafter"/>
</dbReference>
<dbReference type="SUPFAM" id="SSF53850">
    <property type="entry name" value="Periplasmic binding protein-like II"/>
    <property type="match status" value="1"/>
</dbReference>
<comment type="caution">
    <text evidence="6">The sequence shown here is derived from an EMBL/GenBank/DDBJ whole genome shotgun (WGS) entry which is preliminary data.</text>
</comment>
<comment type="similarity">
    <text evidence="1">Belongs to the LysR transcriptional regulatory family.</text>
</comment>
<evidence type="ECO:0000256" key="3">
    <source>
        <dbReference type="ARBA" id="ARBA00023125"/>
    </source>
</evidence>
<evidence type="ECO:0000259" key="5">
    <source>
        <dbReference type="PROSITE" id="PS50931"/>
    </source>
</evidence>
<dbReference type="FunFam" id="1.10.10.10:FF:000001">
    <property type="entry name" value="LysR family transcriptional regulator"/>
    <property type="match status" value="1"/>
</dbReference>
<dbReference type="InterPro" id="IPR058163">
    <property type="entry name" value="LysR-type_TF_proteobact-type"/>
</dbReference>